<dbReference type="Pfam" id="PF04014">
    <property type="entry name" value="MazE_antitoxin"/>
    <property type="match status" value="1"/>
</dbReference>
<feature type="domain" description="SpoVT-AbrB" evidence="2">
    <location>
        <begin position="2"/>
        <end position="47"/>
    </location>
</feature>
<dbReference type="Gene3D" id="2.10.260.10">
    <property type="match status" value="1"/>
</dbReference>
<dbReference type="InterPro" id="IPR037914">
    <property type="entry name" value="SpoVT-AbrB_sf"/>
</dbReference>
<name>A0A9D7FCD3_9RHOO</name>
<protein>
    <submittedName>
        <fullName evidence="3">AbrB/MazE/SpoVT family DNA-binding domain-containing protein</fullName>
    </submittedName>
</protein>
<dbReference type="SUPFAM" id="SSF89447">
    <property type="entry name" value="AbrB/MazE/MraZ-like"/>
    <property type="match status" value="1"/>
</dbReference>
<organism evidence="3 4">
    <name type="scientific">Candidatus Propionivibrio dominans</name>
    <dbReference type="NCBI Taxonomy" id="2954373"/>
    <lineage>
        <taxon>Bacteria</taxon>
        <taxon>Pseudomonadati</taxon>
        <taxon>Pseudomonadota</taxon>
        <taxon>Betaproteobacteria</taxon>
        <taxon>Rhodocyclales</taxon>
        <taxon>Rhodocyclaceae</taxon>
        <taxon>Propionivibrio</taxon>
    </lineage>
</organism>
<dbReference type="Proteomes" id="UP000886602">
    <property type="component" value="Unassembled WGS sequence"/>
</dbReference>
<sequence length="70" mass="7924">MASTATLSSKYQISVPKIIRDELHWEAGQEFVFIPKGKGVLLMPLPELEQLAGMVSGARAEDYRDREDRF</sequence>
<dbReference type="EMBL" id="JADJNC010000004">
    <property type="protein sequence ID" value="MBK7422211.1"/>
    <property type="molecule type" value="Genomic_DNA"/>
</dbReference>
<dbReference type="InterPro" id="IPR007159">
    <property type="entry name" value="SpoVT-AbrB_dom"/>
</dbReference>
<accession>A0A9D7FCD3</accession>
<dbReference type="SMART" id="SM00966">
    <property type="entry name" value="SpoVT_AbrB"/>
    <property type="match status" value="1"/>
</dbReference>
<dbReference type="AlphaFoldDB" id="A0A9D7FCD3"/>
<evidence type="ECO:0000313" key="4">
    <source>
        <dbReference type="Proteomes" id="UP000886602"/>
    </source>
</evidence>
<evidence type="ECO:0000259" key="2">
    <source>
        <dbReference type="PROSITE" id="PS51740"/>
    </source>
</evidence>
<evidence type="ECO:0000256" key="1">
    <source>
        <dbReference type="PROSITE-ProRule" id="PRU01076"/>
    </source>
</evidence>
<dbReference type="PROSITE" id="PS51740">
    <property type="entry name" value="SPOVT_ABRB"/>
    <property type="match status" value="1"/>
</dbReference>
<keyword evidence="1 3" id="KW-0238">DNA-binding</keyword>
<reference evidence="3" key="1">
    <citation type="submission" date="2020-10" db="EMBL/GenBank/DDBJ databases">
        <title>Connecting structure to function with the recovery of over 1000 high-quality activated sludge metagenome-assembled genomes encoding full-length rRNA genes using long-read sequencing.</title>
        <authorList>
            <person name="Singleton C.M."/>
            <person name="Petriglieri F."/>
            <person name="Kristensen J.M."/>
            <person name="Kirkegaard R.H."/>
            <person name="Michaelsen T.Y."/>
            <person name="Andersen M.H."/>
            <person name="Karst S.M."/>
            <person name="Dueholm M.S."/>
            <person name="Nielsen P.H."/>
            <person name="Albertsen M."/>
        </authorList>
    </citation>
    <scope>NUCLEOTIDE SEQUENCE</scope>
    <source>
        <strain evidence="3">EsbW_18-Q3-R4-48_MAXAC.044</strain>
    </source>
</reference>
<evidence type="ECO:0000313" key="3">
    <source>
        <dbReference type="EMBL" id="MBK7422211.1"/>
    </source>
</evidence>
<dbReference type="NCBIfam" id="TIGR01439">
    <property type="entry name" value="lp_hng_hel_AbrB"/>
    <property type="match status" value="1"/>
</dbReference>
<proteinExistence type="predicted"/>
<gene>
    <name evidence="3" type="ORF">IPJ48_03435</name>
</gene>
<dbReference type="GO" id="GO:0003677">
    <property type="term" value="F:DNA binding"/>
    <property type="evidence" value="ECO:0007669"/>
    <property type="project" value="UniProtKB-UniRule"/>
</dbReference>
<comment type="caution">
    <text evidence="3">The sequence shown here is derived from an EMBL/GenBank/DDBJ whole genome shotgun (WGS) entry which is preliminary data.</text>
</comment>